<dbReference type="PROSITE" id="PS50948">
    <property type="entry name" value="PAN"/>
    <property type="match status" value="1"/>
</dbReference>
<dbReference type="EMBL" id="CACRXK020001629">
    <property type="protein sequence ID" value="CAB3990256.1"/>
    <property type="molecule type" value="Genomic_DNA"/>
</dbReference>
<feature type="signal peptide" evidence="2">
    <location>
        <begin position="1"/>
        <end position="22"/>
    </location>
</feature>
<dbReference type="InterPro" id="IPR000772">
    <property type="entry name" value="Ricin_B_lectin"/>
</dbReference>
<feature type="compositionally biased region" description="Polar residues" evidence="1">
    <location>
        <begin position="120"/>
        <end position="131"/>
    </location>
</feature>
<evidence type="ECO:0000313" key="4">
    <source>
        <dbReference type="Proteomes" id="UP001152795"/>
    </source>
</evidence>
<dbReference type="SUPFAM" id="SSF50370">
    <property type="entry name" value="Ricin B-like lectins"/>
    <property type="match status" value="2"/>
</dbReference>
<evidence type="ECO:0000256" key="2">
    <source>
        <dbReference type="SAM" id="SignalP"/>
    </source>
</evidence>
<evidence type="ECO:0000313" key="3">
    <source>
        <dbReference type="EMBL" id="CAB3990256.1"/>
    </source>
</evidence>
<gene>
    <name evidence="3" type="ORF">PACLA_8A053300</name>
</gene>
<feature type="region of interest" description="Disordered" evidence="1">
    <location>
        <begin position="118"/>
        <end position="158"/>
    </location>
</feature>
<dbReference type="Gene3D" id="2.80.10.50">
    <property type="match status" value="2"/>
</dbReference>
<dbReference type="Pfam" id="PF24562">
    <property type="entry name" value="CysR_MRC2_N"/>
    <property type="match status" value="2"/>
</dbReference>
<keyword evidence="4" id="KW-1185">Reference proteome</keyword>
<comment type="caution">
    <text evidence="3">The sequence shown here is derived from an EMBL/GenBank/DDBJ whole genome shotgun (WGS) entry which is preliminary data.</text>
</comment>
<dbReference type="OrthoDB" id="5989402at2759"/>
<dbReference type="AlphaFoldDB" id="A0A6S7GLM5"/>
<protein>
    <submittedName>
        <fullName evidence="3">Macrophage mannose receptor 1</fullName>
    </submittedName>
</protein>
<reference evidence="3" key="1">
    <citation type="submission" date="2020-04" db="EMBL/GenBank/DDBJ databases">
        <authorList>
            <person name="Alioto T."/>
            <person name="Alioto T."/>
            <person name="Gomez Garrido J."/>
        </authorList>
    </citation>
    <scope>NUCLEOTIDE SEQUENCE</scope>
    <source>
        <strain evidence="3">A484AB</strain>
    </source>
</reference>
<dbReference type="SMART" id="SM00458">
    <property type="entry name" value="RICIN"/>
    <property type="match status" value="2"/>
</dbReference>
<dbReference type="Pfam" id="PF00024">
    <property type="entry name" value="PAN_1"/>
    <property type="match status" value="1"/>
</dbReference>
<feature type="chain" id="PRO_5043893463" evidence="2">
    <location>
        <begin position="23"/>
        <end position="435"/>
    </location>
</feature>
<dbReference type="PROSITE" id="PS50231">
    <property type="entry name" value="RICIN_B_LECTIN"/>
    <property type="match status" value="2"/>
</dbReference>
<dbReference type="InterPro" id="IPR003609">
    <property type="entry name" value="Pan_app"/>
</dbReference>
<name>A0A6S7GLM5_PARCT</name>
<feature type="compositionally biased region" description="Polar residues" evidence="1">
    <location>
        <begin position="142"/>
        <end position="158"/>
    </location>
</feature>
<dbReference type="Proteomes" id="UP001152795">
    <property type="component" value="Unassembled WGS sequence"/>
</dbReference>
<organism evidence="3 4">
    <name type="scientific">Paramuricea clavata</name>
    <name type="common">Red gorgonian</name>
    <name type="synonym">Violescent sea-whip</name>
    <dbReference type="NCBI Taxonomy" id="317549"/>
    <lineage>
        <taxon>Eukaryota</taxon>
        <taxon>Metazoa</taxon>
        <taxon>Cnidaria</taxon>
        <taxon>Anthozoa</taxon>
        <taxon>Octocorallia</taxon>
        <taxon>Malacalcyonacea</taxon>
        <taxon>Plexauridae</taxon>
        <taxon>Paramuricea</taxon>
    </lineage>
</organism>
<evidence type="ECO:0000256" key="1">
    <source>
        <dbReference type="SAM" id="MobiDB-lite"/>
    </source>
</evidence>
<accession>A0A6S7GLM5</accession>
<proteinExistence type="predicted"/>
<keyword evidence="2" id="KW-0732">Signal</keyword>
<dbReference type="InterPro" id="IPR035992">
    <property type="entry name" value="Ricin_B-like_lectins"/>
</dbReference>
<sequence>MAVLLSICALIFVSQITQRGECLVEQAIFHTKEQTYLANHVIQTRQAETELECNMHCVADGSCASVNYKTSGIGKGLCEINSKTLEDIFDADGSLHNPEFNHLYIIEKKNLHREIKEEVPTSQPIMKQSKSTAKKTEVTPKQPATKSAVSEMTVAPTTQSTTQPAKEFLIYNKGHNKCISIGNERIAARSCNPMTDSQRWRWTQYEQLQSIFNQTCLSVRETPVNWVRVKLSTCDRHDTYQVWDCVDDFVRLKGTVLNLNYGNLQGGDNVVLCNLTGGWSKWKVYGEDVRVSEKRPQAQPAKEFLIYNKGHNKCISIENERIAARPCNPMTDNQRWRWTQYEQLQSIFDQTCLSVRETPANWVRVKLSTCDRHDTYQVWDCVDDFVRLKGTVLNLNYGNLQGGDNVVLCNLTGGWSMWKVYGVDVRVCEKRPQGY</sequence>
<keyword evidence="3" id="KW-0675">Receptor</keyword>